<keyword evidence="3" id="KW-1185">Reference proteome</keyword>
<name>A0ABR6YV86_9FIRM</name>
<feature type="coiled-coil region" evidence="1">
    <location>
        <begin position="9"/>
        <end position="36"/>
    </location>
</feature>
<sequence>MKIIINNDIVEFENKKENVEKIVESINQRLKENELDLSHLVIDGNYIDEELYQYLTDNILTIQEIVVVVKTPELIVNETLDSAYNYIANAVLLIKPLAEAFYQHPKQDSWKNLANLFEGIQWIMETVNRIDNIENLKNIVINYQIWNEYVQTIKGLSAVIIELEDAMVNQDQVLIGDLLQYEIQAIFETSEEKLQFLIPTGGRHHVS</sequence>
<dbReference type="RefSeq" id="WP_186893639.1">
    <property type="nucleotide sequence ID" value="NZ_WJBE01000004.1"/>
</dbReference>
<evidence type="ECO:0000313" key="3">
    <source>
        <dbReference type="Proteomes" id="UP000622405"/>
    </source>
</evidence>
<accession>A0ABR6YV86</accession>
<organism evidence="2 3">
    <name type="scientific">Acetobacterium malicum</name>
    <dbReference type="NCBI Taxonomy" id="52692"/>
    <lineage>
        <taxon>Bacteria</taxon>
        <taxon>Bacillati</taxon>
        <taxon>Bacillota</taxon>
        <taxon>Clostridia</taxon>
        <taxon>Eubacteriales</taxon>
        <taxon>Eubacteriaceae</taxon>
        <taxon>Acetobacterium</taxon>
    </lineage>
</organism>
<keyword evidence="1" id="KW-0175">Coiled coil</keyword>
<reference evidence="2 3" key="1">
    <citation type="journal article" date="2020" name="mSystems">
        <title>Defining Genomic and Predicted Metabolic Features of the Acetobacterium Genus.</title>
        <authorList>
            <person name="Ross D.E."/>
            <person name="Marshall C.W."/>
            <person name="Gulliver D."/>
            <person name="May H.D."/>
            <person name="Norman R.S."/>
        </authorList>
    </citation>
    <scope>NUCLEOTIDE SEQUENCE [LARGE SCALE GENOMIC DNA]</scope>
    <source>
        <strain evidence="2 3">DSM 4132</strain>
    </source>
</reference>
<proteinExistence type="predicted"/>
<dbReference type="Proteomes" id="UP000622405">
    <property type="component" value="Unassembled WGS sequence"/>
</dbReference>
<protein>
    <submittedName>
        <fullName evidence="2">Uncharacterized protein</fullName>
    </submittedName>
</protein>
<evidence type="ECO:0000256" key="1">
    <source>
        <dbReference type="SAM" id="Coils"/>
    </source>
</evidence>
<gene>
    <name evidence="2" type="ORF">GH811_05505</name>
</gene>
<comment type="caution">
    <text evidence="2">The sequence shown here is derived from an EMBL/GenBank/DDBJ whole genome shotgun (WGS) entry which is preliminary data.</text>
</comment>
<evidence type="ECO:0000313" key="2">
    <source>
        <dbReference type="EMBL" id="MBC3899069.1"/>
    </source>
</evidence>
<dbReference type="EMBL" id="WJBE01000004">
    <property type="protein sequence ID" value="MBC3899069.1"/>
    <property type="molecule type" value="Genomic_DNA"/>
</dbReference>